<keyword evidence="11 12" id="KW-0998">Cell outer membrane</keyword>
<dbReference type="Gene3D" id="2.170.130.10">
    <property type="entry name" value="TonB-dependent receptor, plug domain"/>
    <property type="match status" value="1"/>
</dbReference>
<keyword evidence="2 12" id="KW-0813">Transport</keyword>
<dbReference type="InterPro" id="IPR039426">
    <property type="entry name" value="TonB-dep_rcpt-like"/>
</dbReference>
<evidence type="ECO:0000256" key="12">
    <source>
        <dbReference type="PROSITE-ProRule" id="PRU01360"/>
    </source>
</evidence>
<sequence length="819" mass="87335">MKLVRNFMLASVSVLATSQVAIAQDAPSEETADTQEVTEIIVTGVARGQNSLDTSVSVSSLGTEEIANASPRSVAELFRNLPGVRSESSGGEGNANIQVRGLPVASGGAKFLQLHEDGIPVLEFGDITFGNADIFLRSDFNVARVESIRGGSASTFASNSPGGIINLISKTGEREGGSLQLLTGLGYGEYRLDADYGGQLAEDLYFHVGGFYRQGEGPRDIGYDGNKGGQIKLNITKKFDAGYIRFFGKYLNDNAVGYLPNPVLVTGTNANPDYVNVPNFDINEDSLHSRNFLSATSLNAGNNPERFDIREGQHPVVKSFGFEANFDVAEGLNLTNRFRYSDVSGSFVSPFPGSIDTATNVAGDFGAGTVLRFANGANAGDLVGPASLVARIVLFNTRLNSLDNITNDLRLSKTVDLGESTLDLTAGFYKSRQDISTEWLWTSHLLEVRGGGDAALIDAFDAGGTALTDNGTVAYGASFFGNCCRRVYDVTYDTNAPFLSANFNTGGLTLDGSIRFDFGSAEGEVFGADLGGGRVGVAAVDVNGDGTISAAENSTSIVPLNQPGLVNYKYDYVSYSLGANYRFTDDLSAFARYSRGGRANADRILFNGNNIDNASGALLNSDVAIDFTRQLEIGAKYKSSGVQLYGTIFRATTEEENFEASTQTVFSRSYRATGIELEGSVSVGDFSLSAGATYTDAKITRDLISPGNEGNRPRRQADLIYQITPQYSTDLFTIGANIVGTTESFAQDNEGLVLPAFTQVNAFLSVRPTQRVQLSLNANNLFNTTGFTEAEEGSIPANGIVRARSINGRTISAAIKFDF</sequence>
<evidence type="ECO:0000256" key="14">
    <source>
        <dbReference type="SAM" id="SignalP"/>
    </source>
</evidence>
<comment type="subcellular location">
    <subcellularLocation>
        <location evidence="1 12">Cell outer membrane</location>
        <topology evidence="1 12">Multi-pass membrane protein</topology>
    </subcellularLocation>
</comment>
<dbReference type="PANTHER" id="PTHR32552">
    <property type="entry name" value="FERRICHROME IRON RECEPTOR-RELATED"/>
    <property type="match status" value="1"/>
</dbReference>
<dbReference type="SUPFAM" id="SSF56935">
    <property type="entry name" value="Porins"/>
    <property type="match status" value="1"/>
</dbReference>
<comment type="similarity">
    <text evidence="12 13">Belongs to the TonB-dependent receptor family.</text>
</comment>
<feature type="domain" description="TonB-dependent receptor-like beta-barrel" evidence="15">
    <location>
        <begin position="271"/>
        <end position="781"/>
    </location>
</feature>
<feature type="domain" description="TonB-dependent receptor plug" evidence="16">
    <location>
        <begin position="52"/>
        <end position="164"/>
    </location>
</feature>
<reference evidence="18" key="1">
    <citation type="journal article" date="2019" name="Int. J. Syst. Evol. Microbiol.">
        <title>The Global Catalogue of Microorganisms (GCM) 10K type strain sequencing project: providing services to taxonomists for standard genome sequencing and annotation.</title>
        <authorList>
            <consortium name="The Broad Institute Genomics Platform"/>
            <consortium name="The Broad Institute Genome Sequencing Center for Infectious Disease"/>
            <person name="Wu L."/>
            <person name="Ma J."/>
        </authorList>
    </citation>
    <scope>NUCLEOTIDE SEQUENCE [LARGE SCALE GENOMIC DNA]</scope>
    <source>
        <strain evidence="18">CECT 8531</strain>
    </source>
</reference>
<keyword evidence="8" id="KW-0406">Ion transport</keyword>
<accession>A0ABV8RGH3</accession>
<dbReference type="InterPro" id="IPR036942">
    <property type="entry name" value="Beta-barrel_TonB_sf"/>
</dbReference>
<dbReference type="Pfam" id="PF00593">
    <property type="entry name" value="TonB_dep_Rec_b-barrel"/>
    <property type="match status" value="1"/>
</dbReference>
<evidence type="ECO:0000313" key="17">
    <source>
        <dbReference type="EMBL" id="MFC4292467.1"/>
    </source>
</evidence>
<proteinExistence type="inferred from homology"/>
<protein>
    <submittedName>
        <fullName evidence="17">TonB-dependent receptor domain-containing protein</fullName>
    </submittedName>
</protein>
<dbReference type="InterPro" id="IPR012910">
    <property type="entry name" value="Plug_dom"/>
</dbReference>
<evidence type="ECO:0000256" key="8">
    <source>
        <dbReference type="ARBA" id="ARBA00023065"/>
    </source>
</evidence>
<evidence type="ECO:0000256" key="3">
    <source>
        <dbReference type="ARBA" id="ARBA00022452"/>
    </source>
</evidence>
<keyword evidence="10 12" id="KW-0472">Membrane</keyword>
<evidence type="ECO:0000256" key="2">
    <source>
        <dbReference type="ARBA" id="ARBA00022448"/>
    </source>
</evidence>
<dbReference type="InterPro" id="IPR000531">
    <property type="entry name" value="Beta-barrel_TonB"/>
</dbReference>
<evidence type="ECO:0000256" key="13">
    <source>
        <dbReference type="RuleBase" id="RU003357"/>
    </source>
</evidence>
<evidence type="ECO:0000313" key="18">
    <source>
        <dbReference type="Proteomes" id="UP001595887"/>
    </source>
</evidence>
<keyword evidence="18" id="KW-1185">Reference proteome</keyword>
<evidence type="ECO:0000256" key="6">
    <source>
        <dbReference type="ARBA" id="ARBA00022729"/>
    </source>
</evidence>
<evidence type="ECO:0000256" key="1">
    <source>
        <dbReference type="ARBA" id="ARBA00004571"/>
    </source>
</evidence>
<feature type="chain" id="PRO_5045062428" evidence="14">
    <location>
        <begin position="24"/>
        <end position="819"/>
    </location>
</feature>
<dbReference type="PROSITE" id="PS52016">
    <property type="entry name" value="TONB_DEPENDENT_REC_3"/>
    <property type="match status" value="1"/>
</dbReference>
<organism evidence="17 18">
    <name type="scientific">Sphingorhabdus arenilitoris</name>
    <dbReference type="NCBI Taxonomy" id="1490041"/>
    <lineage>
        <taxon>Bacteria</taxon>
        <taxon>Pseudomonadati</taxon>
        <taxon>Pseudomonadota</taxon>
        <taxon>Alphaproteobacteria</taxon>
        <taxon>Sphingomonadales</taxon>
        <taxon>Sphingomonadaceae</taxon>
        <taxon>Sphingorhabdus</taxon>
    </lineage>
</organism>
<evidence type="ECO:0000256" key="4">
    <source>
        <dbReference type="ARBA" id="ARBA00022496"/>
    </source>
</evidence>
<evidence type="ECO:0000259" key="15">
    <source>
        <dbReference type="Pfam" id="PF00593"/>
    </source>
</evidence>
<keyword evidence="9 13" id="KW-0798">TonB box</keyword>
<dbReference type="Proteomes" id="UP001595887">
    <property type="component" value="Unassembled WGS sequence"/>
</dbReference>
<evidence type="ECO:0000256" key="9">
    <source>
        <dbReference type="ARBA" id="ARBA00023077"/>
    </source>
</evidence>
<dbReference type="Pfam" id="PF07715">
    <property type="entry name" value="Plug"/>
    <property type="match status" value="1"/>
</dbReference>
<keyword evidence="17" id="KW-0675">Receptor</keyword>
<keyword evidence="6 14" id="KW-0732">Signal</keyword>
<dbReference type="PANTHER" id="PTHR32552:SF89">
    <property type="entry name" value="CATECHOLATE SIDEROPHORE RECEPTOR FIU"/>
    <property type="match status" value="1"/>
</dbReference>
<evidence type="ECO:0000256" key="5">
    <source>
        <dbReference type="ARBA" id="ARBA00022692"/>
    </source>
</evidence>
<keyword evidence="3 12" id="KW-1134">Transmembrane beta strand</keyword>
<dbReference type="Gene3D" id="2.40.170.20">
    <property type="entry name" value="TonB-dependent receptor, beta-barrel domain"/>
    <property type="match status" value="1"/>
</dbReference>
<evidence type="ECO:0000256" key="11">
    <source>
        <dbReference type="ARBA" id="ARBA00023237"/>
    </source>
</evidence>
<comment type="caution">
    <text evidence="17">The sequence shown here is derived from an EMBL/GenBank/DDBJ whole genome shotgun (WGS) entry which is preliminary data.</text>
</comment>
<dbReference type="EMBL" id="JBHSDH010000013">
    <property type="protein sequence ID" value="MFC4292467.1"/>
    <property type="molecule type" value="Genomic_DNA"/>
</dbReference>
<keyword evidence="5 12" id="KW-0812">Transmembrane</keyword>
<gene>
    <name evidence="17" type="ORF">ACFOWX_08570</name>
</gene>
<dbReference type="InterPro" id="IPR037066">
    <property type="entry name" value="Plug_dom_sf"/>
</dbReference>
<evidence type="ECO:0000256" key="7">
    <source>
        <dbReference type="ARBA" id="ARBA00023004"/>
    </source>
</evidence>
<keyword evidence="4" id="KW-0410">Iron transport</keyword>
<dbReference type="RefSeq" id="WP_381423181.1">
    <property type="nucleotide sequence ID" value="NZ_JBHSDH010000013.1"/>
</dbReference>
<feature type="signal peptide" evidence="14">
    <location>
        <begin position="1"/>
        <end position="23"/>
    </location>
</feature>
<keyword evidence="7" id="KW-0408">Iron</keyword>
<name>A0ABV8RGH3_9SPHN</name>
<evidence type="ECO:0000259" key="16">
    <source>
        <dbReference type="Pfam" id="PF07715"/>
    </source>
</evidence>
<evidence type="ECO:0000256" key="10">
    <source>
        <dbReference type="ARBA" id="ARBA00023136"/>
    </source>
</evidence>